<reference evidence="3 4" key="1">
    <citation type="journal article" date="2014" name="Appl. Environ. Microbiol.">
        <title>Insights into the Microbial Degradation of Rubber and Gutta-Percha by Analysis of the Complete Genome of Nocardia nova SH22a.</title>
        <authorList>
            <person name="Luo Q."/>
            <person name="Hiessl S."/>
            <person name="Poehlein A."/>
            <person name="Daniel R."/>
            <person name="Steinbuchel A."/>
        </authorList>
    </citation>
    <scope>NUCLEOTIDE SEQUENCE [LARGE SCALE GENOMIC DNA]</scope>
    <source>
        <strain evidence="3">SH22a</strain>
    </source>
</reference>
<evidence type="ECO:0000313" key="3">
    <source>
        <dbReference type="EMBL" id="AHH20221.1"/>
    </source>
</evidence>
<dbReference type="NCBIfam" id="NF033563">
    <property type="entry name" value="transpos_IS30"/>
    <property type="match status" value="1"/>
</dbReference>
<keyword evidence="4" id="KW-1185">Reference proteome</keyword>
<dbReference type="STRING" id="1415166.NONO_c54410"/>
<dbReference type="PANTHER" id="PTHR10948:SF23">
    <property type="entry name" value="TRANSPOSASE INSI FOR INSERTION SEQUENCE ELEMENT IS30A-RELATED"/>
    <property type="match status" value="1"/>
</dbReference>
<dbReference type="Proteomes" id="UP000019150">
    <property type="component" value="Chromosome"/>
</dbReference>
<protein>
    <submittedName>
        <fullName evidence="3">Putative transposase</fullName>
    </submittedName>
</protein>
<dbReference type="GO" id="GO:0004803">
    <property type="term" value="F:transposase activity"/>
    <property type="evidence" value="ECO:0007669"/>
    <property type="project" value="TreeGrafter"/>
</dbReference>
<dbReference type="EMBL" id="CP006850">
    <property type="protein sequence ID" value="AHH20221.1"/>
    <property type="molecule type" value="Genomic_DNA"/>
</dbReference>
<dbReference type="HOGENOM" id="CLU_1203821_0_0_11"/>
<dbReference type="InterPro" id="IPR053392">
    <property type="entry name" value="Transposase_IS30-like"/>
</dbReference>
<sequence>MTPIGARPPEADTRAMPGHWEGDLMVGAVGKSAIATLVDRSSRFVVLGHLGADRSADTVRDSLVATMTQLPGTLRRTLTWDQGAEMSEHRSFTTATGMGVYFCEAGSPWQRGSNENTNGLLRQYFPRGSDLRRHDPAELQKVAAQRPASEMPELGHTRRAHGCFTGIQDERRQTLFVHRQGRVLQPHRRLLDRFVNEDVTGGIDIEPCRRSPITHRDDCPLGQGQPISIS</sequence>
<feature type="domain" description="Integrase catalytic" evidence="2">
    <location>
        <begin position="13"/>
        <end position="125"/>
    </location>
</feature>
<accession>W5TSM1</accession>
<evidence type="ECO:0000256" key="1">
    <source>
        <dbReference type="SAM" id="MobiDB-lite"/>
    </source>
</evidence>
<name>W5TSM1_9NOCA</name>
<dbReference type="InterPro" id="IPR012337">
    <property type="entry name" value="RNaseH-like_sf"/>
</dbReference>
<dbReference type="GO" id="GO:0015074">
    <property type="term" value="P:DNA integration"/>
    <property type="evidence" value="ECO:0007669"/>
    <property type="project" value="InterPro"/>
</dbReference>
<evidence type="ECO:0000313" key="4">
    <source>
        <dbReference type="Proteomes" id="UP000019150"/>
    </source>
</evidence>
<feature type="region of interest" description="Disordered" evidence="1">
    <location>
        <begin position="211"/>
        <end position="230"/>
    </location>
</feature>
<dbReference type="Gene3D" id="3.30.420.10">
    <property type="entry name" value="Ribonuclease H-like superfamily/Ribonuclease H"/>
    <property type="match status" value="1"/>
</dbReference>
<dbReference type="KEGG" id="nno:NONO_c54410"/>
<dbReference type="PANTHER" id="PTHR10948">
    <property type="entry name" value="TRANSPOSASE"/>
    <property type="match status" value="1"/>
</dbReference>
<dbReference type="InterPro" id="IPR051917">
    <property type="entry name" value="Transposase-Integrase"/>
</dbReference>
<evidence type="ECO:0000259" key="2">
    <source>
        <dbReference type="PROSITE" id="PS50994"/>
    </source>
</evidence>
<dbReference type="GO" id="GO:0032196">
    <property type="term" value="P:transposition"/>
    <property type="evidence" value="ECO:0007669"/>
    <property type="project" value="TreeGrafter"/>
</dbReference>
<dbReference type="Pfam" id="PF00665">
    <property type="entry name" value="rve"/>
    <property type="match status" value="1"/>
</dbReference>
<proteinExistence type="predicted"/>
<dbReference type="InterPro" id="IPR036397">
    <property type="entry name" value="RNaseH_sf"/>
</dbReference>
<dbReference type="GO" id="GO:0003676">
    <property type="term" value="F:nucleic acid binding"/>
    <property type="evidence" value="ECO:0007669"/>
    <property type="project" value="InterPro"/>
</dbReference>
<dbReference type="GO" id="GO:0005829">
    <property type="term" value="C:cytosol"/>
    <property type="evidence" value="ECO:0007669"/>
    <property type="project" value="TreeGrafter"/>
</dbReference>
<dbReference type="eggNOG" id="COG2826">
    <property type="taxonomic scope" value="Bacteria"/>
</dbReference>
<dbReference type="SUPFAM" id="SSF53098">
    <property type="entry name" value="Ribonuclease H-like"/>
    <property type="match status" value="1"/>
</dbReference>
<dbReference type="AlphaFoldDB" id="W5TSM1"/>
<organism evidence="3 4">
    <name type="scientific">Nocardia nova SH22a</name>
    <dbReference type="NCBI Taxonomy" id="1415166"/>
    <lineage>
        <taxon>Bacteria</taxon>
        <taxon>Bacillati</taxon>
        <taxon>Actinomycetota</taxon>
        <taxon>Actinomycetes</taxon>
        <taxon>Mycobacteriales</taxon>
        <taxon>Nocardiaceae</taxon>
        <taxon>Nocardia</taxon>
    </lineage>
</organism>
<dbReference type="PROSITE" id="PS50994">
    <property type="entry name" value="INTEGRASE"/>
    <property type="match status" value="1"/>
</dbReference>
<dbReference type="InterPro" id="IPR001584">
    <property type="entry name" value="Integrase_cat-core"/>
</dbReference>
<gene>
    <name evidence="3" type="ORF">NONO_c54410</name>
</gene>